<keyword evidence="3 10" id="KW-0813">Transport</keyword>
<dbReference type="InterPro" id="IPR010065">
    <property type="entry name" value="AA_ABC_transptr_permease_3TM"/>
</dbReference>
<dbReference type="AlphaFoldDB" id="A0A1D3JUF8"/>
<dbReference type="GO" id="GO:0006865">
    <property type="term" value="P:amino acid transport"/>
    <property type="evidence" value="ECO:0007669"/>
    <property type="project" value="UniProtKB-KW"/>
</dbReference>
<dbReference type="NCBIfam" id="TIGR01726">
    <property type="entry name" value="HEQRo_perm_3TM"/>
    <property type="match status" value="1"/>
</dbReference>
<evidence type="ECO:0000256" key="1">
    <source>
        <dbReference type="ARBA" id="ARBA00004429"/>
    </source>
</evidence>
<keyword evidence="8 10" id="KW-1133">Transmembrane helix</keyword>
<keyword evidence="4" id="KW-1003">Cell membrane</keyword>
<accession>A0A1D3JUF8</accession>
<dbReference type="GO" id="GO:0022857">
    <property type="term" value="F:transmembrane transporter activity"/>
    <property type="evidence" value="ECO:0007669"/>
    <property type="project" value="InterPro"/>
</dbReference>
<evidence type="ECO:0000256" key="5">
    <source>
        <dbReference type="ARBA" id="ARBA00022519"/>
    </source>
</evidence>
<organism evidence="12 13">
    <name type="scientific">Pseudomonas veronii 1YdBTEX2</name>
    <dbReference type="NCBI Taxonomy" id="1295141"/>
    <lineage>
        <taxon>Bacteria</taxon>
        <taxon>Pseudomonadati</taxon>
        <taxon>Pseudomonadota</taxon>
        <taxon>Gammaproteobacteria</taxon>
        <taxon>Pseudomonadales</taxon>
        <taxon>Pseudomonadaceae</taxon>
        <taxon>Pseudomonas</taxon>
    </lineage>
</organism>
<dbReference type="InterPro" id="IPR035906">
    <property type="entry name" value="MetI-like_sf"/>
</dbReference>
<comment type="subcellular location">
    <subcellularLocation>
        <location evidence="1">Cell inner membrane</location>
        <topology evidence="1">Multi-pass membrane protein</topology>
    </subcellularLocation>
    <subcellularLocation>
        <location evidence="10">Cell membrane</location>
        <topology evidence="10">Multi-pass membrane protein</topology>
    </subcellularLocation>
</comment>
<dbReference type="GO" id="GO:0043190">
    <property type="term" value="C:ATP-binding cassette (ABC) transporter complex"/>
    <property type="evidence" value="ECO:0007669"/>
    <property type="project" value="InterPro"/>
</dbReference>
<evidence type="ECO:0000256" key="6">
    <source>
        <dbReference type="ARBA" id="ARBA00022692"/>
    </source>
</evidence>
<dbReference type="CDD" id="cd06261">
    <property type="entry name" value="TM_PBP2"/>
    <property type="match status" value="1"/>
</dbReference>
<keyword evidence="5" id="KW-0997">Cell inner membrane</keyword>
<feature type="transmembrane region" description="Helical" evidence="10">
    <location>
        <begin position="59"/>
        <end position="82"/>
    </location>
</feature>
<dbReference type="InterPro" id="IPR051613">
    <property type="entry name" value="ABC_transp_permease_HisMQ"/>
</dbReference>
<dbReference type="InterPro" id="IPR000515">
    <property type="entry name" value="MetI-like"/>
</dbReference>
<dbReference type="EMBL" id="LT599583">
    <property type="protein sequence ID" value="SBW79739.1"/>
    <property type="molecule type" value="Genomic_DNA"/>
</dbReference>
<feature type="transmembrane region" description="Helical" evidence="10">
    <location>
        <begin position="102"/>
        <end position="127"/>
    </location>
</feature>
<evidence type="ECO:0000259" key="11">
    <source>
        <dbReference type="PROSITE" id="PS50928"/>
    </source>
</evidence>
<dbReference type="RefSeq" id="WP_017849462.1">
    <property type="nucleotide sequence ID" value="NZ_AOUH01000047.1"/>
</dbReference>
<keyword evidence="7" id="KW-0029">Amino-acid transport</keyword>
<dbReference type="PROSITE" id="PS50928">
    <property type="entry name" value="ABC_TM1"/>
    <property type="match status" value="1"/>
</dbReference>
<dbReference type="SUPFAM" id="SSF161098">
    <property type="entry name" value="MetI-like"/>
    <property type="match status" value="1"/>
</dbReference>
<comment type="similarity">
    <text evidence="2">Belongs to the binding-protein-dependent transport system permease family. HisMQ subfamily.</text>
</comment>
<evidence type="ECO:0000256" key="2">
    <source>
        <dbReference type="ARBA" id="ARBA00010072"/>
    </source>
</evidence>
<evidence type="ECO:0000256" key="9">
    <source>
        <dbReference type="ARBA" id="ARBA00023136"/>
    </source>
</evidence>
<evidence type="ECO:0000256" key="7">
    <source>
        <dbReference type="ARBA" id="ARBA00022970"/>
    </source>
</evidence>
<evidence type="ECO:0000313" key="13">
    <source>
        <dbReference type="Proteomes" id="UP000245431"/>
    </source>
</evidence>
<dbReference type="PANTHER" id="PTHR30133:SF2">
    <property type="entry name" value="ARGININE ABC TRANSPORTER PERMEASE PROTEIN ARTQ"/>
    <property type="match status" value="1"/>
</dbReference>
<gene>
    <name evidence="12" type="ORF">PVE_R1G1853</name>
</gene>
<sequence length="238" mass="25260">MFESLGLLSLGAGGWGGALLAGAGVTMALALACVPLGLPLGLLVALCSRSANTTVRAMAALFSTCFRGLPELLTLLIVYYGIQIALQKFQVYWGGSAEFGINAFVAAVIAFSLVLAAFSSEVWLGALKTVARGQYEGAQALGLSRRHTFFKVVLPQVMRIALPGLSNNWLSLLKDTALVSTISLVDLMRQTSLAVNATKEPMLFYLAACGLYLLLSSMSGFCIAQLEKHYGQGRERAS</sequence>
<evidence type="ECO:0000313" key="12">
    <source>
        <dbReference type="EMBL" id="SBW79739.1"/>
    </source>
</evidence>
<feature type="transmembrane region" description="Helical" evidence="10">
    <location>
        <begin position="202"/>
        <end position="226"/>
    </location>
</feature>
<dbReference type="Proteomes" id="UP000245431">
    <property type="component" value="Chromosome PVE_r1"/>
</dbReference>
<evidence type="ECO:0000256" key="3">
    <source>
        <dbReference type="ARBA" id="ARBA00022448"/>
    </source>
</evidence>
<name>A0A1D3JUF8_PSEVE</name>
<dbReference type="Gene3D" id="1.10.3720.10">
    <property type="entry name" value="MetI-like"/>
    <property type="match status" value="1"/>
</dbReference>
<evidence type="ECO:0000256" key="10">
    <source>
        <dbReference type="RuleBase" id="RU363032"/>
    </source>
</evidence>
<protein>
    <recommendedName>
        <fullName evidence="11">ABC transmembrane type-1 domain-containing protein</fullName>
    </recommendedName>
</protein>
<dbReference type="Pfam" id="PF00528">
    <property type="entry name" value="BPD_transp_1"/>
    <property type="match status" value="1"/>
</dbReference>
<dbReference type="PANTHER" id="PTHR30133">
    <property type="entry name" value="CATIONIC AMINO ACID TRANSPORTER, MEMBRANE COMPONENT"/>
    <property type="match status" value="1"/>
</dbReference>
<keyword evidence="9 10" id="KW-0472">Membrane</keyword>
<feature type="transmembrane region" description="Helical" evidence="10">
    <location>
        <begin position="20"/>
        <end position="47"/>
    </location>
</feature>
<proteinExistence type="inferred from homology"/>
<evidence type="ECO:0000256" key="8">
    <source>
        <dbReference type="ARBA" id="ARBA00022989"/>
    </source>
</evidence>
<keyword evidence="6 10" id="KW-0812">Transmembrane</keyword>
<evidence type="ECO:0000256" key="4">
    <source>
        <dbReference type="ARBA" id="ARBA00022475"/>
    </source>
</evidence>
<reference evidence="13" key="1">
    <citation type="submission" date="2016-07" db="EMBL/GenBank/DDBJ databases">
        <authorList>
            <person name="Florea S."/>
            <person name="Webb J.S."/>
            <person name="Jaromczyk J."/>
            <person name="Schardl C.L."/>
        </authorList>
    </citation>
    <scope>NUCLEOTIDE SEQUENCE [LARGE SCALE GENOMIC DNA]</scope>
    <source>
        <strain evidence="13">1YdBTEX2</strain>
    </source>
</reference>
<feature type="domain" description="ABC transmembrane type-1" evidence="11">
    <location>
        <begin position="23"/>
        <end position="224"/>
    </location>
</feature>